<dbReference type="AlphaFoldDB" id="A0A645HKC2"/>
<name>A0A645HKC2_9ZZZZ</name>
<gene>
    <name evidence="1" type="ORF">SDC9_183588</name>
</gene>
<protein>
    <submittedName>
        <fullName evidence="1">Uncharacterized protein</fullName>
    </submittedName>
</protein>
<comment type="caution">
    <text evidence="1">The sequence shown here is derived from an EMBL/GenBank/DDBJ whole genome shotgun (WGS) entry which is preliminary data.</text>
</comment>
<dbReference type="EMBL" id="VSSQ01090020">
    <property type="protein sequence ID" value="MPN36083.1"/>
    <property type="molecule type" value="Genomic_DNA"/>
</dbReference>
<accession>A0A645HKC2</accession>
<proteinExistence type="predicted"/>
<reference evidence="1" key="1">
    <citation type="submission" date="2019-08" db="EMBL/GenBank/DDBJ databases">
        <authorList>
            <person name="Kucharzyk K."/>
            <person name="Murdoch R.W."/>
            <person name="Higgins S."/>
            <person name="Loffler F."/>
        </authorList>
    </citation>
    <scope>NUCLEOTIDE SEQUENCE</scope>
</reference>
<organism evidence="1">
    <name type="scientific">bioreactor metagenome</name>
    <dbReference type="NCBI Taxonomy" id="1076179"/>
    <lineage>
        <taxon>unclassified sequences</taxon>
        <taxon>metagenomes</taxon>
        <taxon>ecological metagenomes</taxon>
    </lineage>
</organism>
<evidence type="ECO:0000313" key="1">
    <source>
        <dbReference type="EMBL" id="MPN36083.1"/>
    </source>
</evidence>
<sequence length="71" mass="7972">MGHLFAQVHQRLFPDDLSDHLPLILIRPQIVGIVFRPLGEMFVNLLHQYVNAFAGFRADGQNHIKPGIGKG</sequence>